<proteinExistence type="predicted"/>
<reference evidence="2" key="1">
    <citation type="journal article" date="2013" name="Nat. Biotechnol.">
        <title>Chinese hamster genome sequenced from sorted chromosomes.</title>
        <authorList>
            <person name="Brinkrolf K."/>
            <person name="Rupp O."/>
            <person name="Laux H."/>
            <person name="Kollin F."/>
            <person name="Ernst W."/>
            <person name="Linke B."/>
            <person name="Kofler R."/>
            <person name="Romand S."/>
            <person name="Hesse F."/>
            <person name="Budach W.E."/>
            <person name="Galosy S."/>
            <person name="Muller D."/>
            <person name="Noll T."/>
            <person name="Wienberg J."/>
            <person name="Jostock T."/>
            <person name="Leonard M."/>
            <person name="Grillari J."/>
            <person name="Tauch A."/>
            <person name="Goesmann A."/>
            <person name="Helk B."/>
            <person name="Mott J.E."/>
            <person name="Puhler A."/>
            <person name="Borth N."/>
        </authorList>
    </citation>
    <scope>NUCLEOTIDE SEQUENCE [LARGE SCALE GENOMIC DNA]</scope>
    <source>
        <strain evidence="2">17A/GY</strain>
    </source>
</reference>
<gene>
    <name evidence="1" type="ORF">H671_xg19996</name>
</gene>
<accession>A0A061I160</accession>
<evidence type="ECO:0000313" key="1">
    <source>
        <dbReference type="EMBL" id="ERE65720.1"/>
    </source>
</evidence>
<evidence type="ECO:0000313" key="2">
    <source>
        <dbReference type="Proteomes" id="UP000030759"/>
    </source>
</evidence>
<name>A0A061I160_CRIGR</name>
<organism evidence="1 2">
    <name type="scientific">Cricetulus griseus</name>
    <name type="common">Chinese hamster</name>
    <name type="synonym">Cricetulus barabensis griseus</name>
    <dbReference type="NCBI Taxonomy" id="10029"/>
    <lineage>
        <taxon>Eukaryota</taxon>
        <taxon>Metazoa</taxon>
        <taxon>Chordata</taxon>
        <taxon>Craniata</taxon>
        <taxon>Vertebrata</taxon>
        <taxon>Euteleostomi</taxon>
        <taxon>Mammalia</taxon>
        <taxon>Eutheria</taxon>
        <taxon>Euarchontoglires</taxon>
        <taxon>Glires</taxon>
        <taxon>Rodentia</taxon>
        <taxon>Myomorpha</taxon>
        <taxon>Muroidea</taxon>
        <taxon>Cricetidae</taxon>
        <taxon>Cricetinae</taxon>
        <taxon>Cricetulus</taxon>
    </lineage>
</organism>
<dbReference type="EMBL" id="KE683299">
    <property type="protein sequence ID" value="ERE65720.1"/>
    <property type="molecule type" value="Genomic_DNA"/>
</dbReference>
<dbReference type="Proteomes" id="UP000030759">
    <property type="component" value="Unassembled WGS sequence"/>
</dbReference>
<sequence>MFIYVVEYIDRFLYVEPSLNSWDEAYLIIVDDFSDVLLDSICQYFIEYFCINVHERYWSFLVVSLCGLGNKVIVAS</sequence>
<protein>
    <submittedName>
        <fullName evidence="1">Putative disks large-like protein</fullName>
    </submittedName>
</protein>
<dbReference type="AlphaFoldDB" id="A0A061I160"/>